<dbReference type="RefSeq" id="WP_165046465.1">
    <property type="nucleotide sequence ID" value="NZ_JAALFE010000001.1"/>
</dbReference>
<gene>
    <name evidence="4" type="ORF">G5V65_00500</name>
</gene>
<comment type="caution">
    <text evidence="4">The sequence shown here is derived from an EMBL/GenBank/DDBJ whole genome shotgun (WGS) entry which is preliminary data.</text>
</comment>
<sequence length="357" mass="39323">MAPDPADTAPDTPLPGLHHPFPTPPEEGGAVEIAEGVLWLRLPLPMALDHVNVYALDDGDGWTVVDTGFASNRGRAIWQRLLDGPLRGRPVRRVIVTHYHPDHIGLAGWFQTQGAELVTTRTSWLYARMLVLDVQALPAPEMLAFQRLAGVPPDRLARIAATRPFNFADVVAPLPPGFTRIREGDSLSAGGRRWLVRCGDGHAPEHATLWSMEDDLVLGGDQLLPGISANIGVYPTEPAADPLSEWLDSCRRLAAHAEDRHLVLPGHKLPFTGLPLRLRQMEENHDSALARLLDHLRQPQTAADCFLPLFKRQIDGPEYGMALVESVAHLNCLLRRGLVCRSLSDQGAWLWRRAGEA</sequence>
<dbReference type="Gene3D" id="1.10.10.10">
    <property type="entry name" value="Winged helix-like DNA-binding domain superfamily/Winged helix DNA-binding domain"/>
    <property type="match status" value="1"/>
</dbReference>
<dbReference type="Proteomes" id="UP000474758">
    <property type="component" value="Unassembled WGS sequence"/>
</dbReference>
<dbReference type="SUPFAM" id="SSF56281">
    <property type="entry name" value="Metallo-hydrolase/oxidoreductase"/>
    <property type="match status" value="1"/>
</dbReference>
<dbReference type="InterPro" id="IPR036388">
    <property type="entry name" value="WH-like_DNA-bd_sf"/>
</dbReference>
<dbReference type="PANTHER" id="PTHR42951:SF4">
    <property type="entry name" value="ACYL-COENZYME A THIOESTERASE MBLAC2"/>
    <property type="match status" value="1"/>
</dbReference>
<proteinExistence type="inferred from homology"/>
<name>A0A6M1TMW4_9RHOB</name>
<dbReference type="Gene3D" id="3.60.15.10">
    <property type="entry name" value="Ribonuclease Z/Hydroxyacylglutathione hydrolase-like"/>
    <property type="match status" value="1"/>
</dbReference>
<dbReference type="InterPro" id="IPR001279">
    <property type="entry name" value="Metallo-B-lactamas"/>
</dbReference>
<dbReference type="InterPro" id="IPR048933">
    <property type="entry name" value="B_lactamase-like_C"/>
</dbReference>
<keyword evidence="4" id="KW-0378">Hydrolase</keyword>
<dbReference type="Pfam" id="PF21221">
    <property type="entry name" value="B_lactamase-like_C"/>
    <property type="match status" value="1"/>
</dbReference>
<reference evidence="4 5" key="1">
    <citation type="submission" date="2020-02" db="EMBL/GenBank/DDBJ databases">
        <title>Rhodobacter translucens sp. nov., a novel bacterium isolated from activated sludge.</title>
        <authorList>
            <person name="Liu J."/>
        </authorList>
    </citation>
    <scope>NUCLEOTIDE SEQUENCE [LARGE SCALE GENOMIC DNA]</scope>
    <source>
        <strain evidence="4 5">HX-7-19</strain>
    </source>
</reference>
<dbReference type="InterPro" id="IPR036866">
    <property type="entry name" value="RibonucZ/Hydroxyglut_hydro"/>
</dbReference>
<evidence type="ECO:0000256" key="2">
    <source>
        <dbReference type="SAM" id="MobiDB-lite"/>
    </source>
</evidence>
<dbReference type="GO" id="GO:0017001">
    <property type="term" value="P:antibiotic catabolic process"/>
    <property type="evidence" value="ECO:0007669"/>
    <property type="project" value="UniProtKB-ARBA"/>
</dbReference>
<feature type="domain" description="Metallo-beta-lactamase" evidence="3">
    <location>
        <begin position="50"/>
        <end position="267"/>
    </location>
</feature>
<organism evidence="4 5">
    <name type="scientific">Paragemmobacter kunshanensis</name>
    <dbReference type="NCBI Taxonomy" id="2583234"/>
    <lineage>
        <taxon>Bacteria</taxon>
        <taxon>Pseudomonadati</taxon>
        <taxon>Pseudomonadota</taxon>
        <taxon>Alphaproteobacteria</taxon>
        <taxon>Rhodobacterales</taxon>
        <taxon>Paracoccaceae</taxon>
        <taxon>Paragemmobacter</taxon>
    </lineage>
</organism>
<dbReference type="EMBL" id="JAALFE010000001">
    <property type="protein sequence ID" value="NGQ89357.1"/>
    <property type="molecule type" value="Genomic_DNA"/>
</dbReference>
<feature type="compositionally biased region" description="Low complexity" evidence="2">
    <location>
        <begin position="1"/>
        <end position="11"/>
    </location>
</feature>
<dbReference type="GO" id="GO:0016787">
    <property type="term" value="F:hydrolase activity"/>
    <property type="evidence" value="ECO:0007669"/>
    <property type="project" value="UniProtKB-KW"/>
</dbReference>
<evidence type="ECO:0000313" key="4">
    <source>
        <dbReference type="EMBL" id="NGQ89357.1"/>
    </source>
</evidence>
<protein>
    <submittedName>
        <fullName evidence="4">MBL fold metallo-hydrolase</fullName>
    </submittedName>
</protein>
<dbReference type="InterPro" id="IPR050855">
    <property type="entry name" value="NDM-1-like"/>
</dbReference>
<dbReference type="Pfam" id="PF00753">
    <property type="entry name" value="Lactamase_B"/>
    <property type="match status" value="1"/>
</dbReference>
<keyword evidence="5" id="KW-1185">Reference proteome</keyword>
<dbReference type="PANTHER" id="PTHR42951">
    <property type="entry name" value="METALLO-BETA-LACTAMASE DOMAIN-CONTAINING"/>
    <property type="match status" value="1"/>
</dbReference>
<evidence type="ECO:0000256" key="1">
    <source>
        <dbReference type="ARBA" id="ARBA00005250"/>
    </source>
</evidence>
<evidence type="ECO:0000313" key="5">
    <source>
        <dbReference type="Proteomes" id="UP000474758"/>
    </source>
</evidence>
<accession>A0A6M1TMW4</accession>
<feature type="region of interest" description="Disordered" evidence="2">
    <location>
        <begin position="1"/>
        <end position="27"/>
    </location>
</feature>
<evidence type="ECO:0000259" key="3">
    <source>
        <dbReference type="SMART" id="SM00849"/>
    </source>
</evidence>
<dbReference type="AlphaFoldDB" id="A0A6M1TMW4"/>
<dbReference type="SMART" id="SM00849">
    <property type="entry name" value="Lactamase_B"/>
    <property type="match status" value="1"/>
</dbReference>
<comment type="similarity">
    <text evidence="1">Belongs to the metallo-beta-lactamase superfamily. Class-B beta-lactamase family.</text>
</comment>